<dbReference type="KEGG" id="halu:HUG12_01950"/>
<proteinExistence type="predicted"/>
<dbReference type="OrthoDB" id="190669at2157"/>
<sequence length="253" mass="28778">MSDAPTRVDLHVKVLDERVVERAAEAGVDTLVYAPHFTRLPEIRARSRRYSTDEVTVVPAREVFTGDWRNRRHLLALGLSEPVPDFVTYEAALAEFERQEAAVLVPHPEFMNVSLTRAEVSAYRNRLHAVETYNAKLFARQNERGVRISNAFDVPGFGSSYAHLRGTVGAAWTEFEDDVRDEEALVAALRDRVERTVVKRSDPATRARRLAEFAHLGIENSYGKLDRLFLSGMEPTHPRHIAYRGRFDEVSVY</sequence>
<gene>
    <name evidence="1" type="ORF">HUG12_01950</name>
</gene>
<name>A0A7D5L8N6_9EURY</name>
<dbReference type="InterPro" id="IPR016195">
    <property type="entry name" value="Pol/histidinol_Pase-like"/>
</dbReference>
<organism evidence="1 2">
    <name type="scientific">Halorarum salinum</name>
    <dbReference type="NCBI Taxonomy" id="2743089"/>
    <lineage>
        <taxon>Archaea</taxon>
        <taxon>Methanobacteriati</taxon>
        <taxon>Methanobacteriota</taxon>
        <taxon>Stenosarchaea group</taxon>
        <taxon>Halobacteria</taxon>
        <taxon>Halobacteriales</taxon>
        <taxon>Haloferacaceae</taxon>
        <taxon>Halorarum</taxon>
    </lineage>
</organism>
<accession>A0A7D5L8N6</accession>
<dbReference type="Proteomes" id="UP000509626">
    <property type="component" value="Chromosome"/>
</dbReference>
<evidence type="ECO:0000313" key="2">
    <source>
        <dbReference type="Proteomes" id="UP000509626"/>
    </source>
</evidence>
<dbReference type="SUPFAM" id="SSF89550">
    <property type="entry name" value="PHP domain-like"/>
    <property type="match status" value="1"/>
</dbReference>
<dbReference type="Gene3D" id="3.20.20.140">
    <property type="entry name" value="Metal-dependent hydrolases"/>
    <property type="match status" value="1"/>
</dbReference>
<dbReference type="AlphaFoldDB" id="A0A7D5L8N6"/>
<keyword evidence="2" id="KW-1185">Reference proteome</keyword>
<protein>
    <submittedName>
        <fullName evidence="1">PHP domain-containing protein</fullName>
    </submittedName>
</protein>
<dbReference type="EMBL" id="CP058579">
    <property type="protein sequence ID" value="QLG60572.1"/>
    <property type="molecule type" value="Genomic_DNA"/>
</dbReference>
<evidence type="ECO:0000313" key="1">
    <source>
        <dbReference type="EMBL" id="QLG60572.1"/>
    </source>
</evidence>
<reference evidence="1 2" key="1">
    <citation type="submission" date="2020-06" db="EMBL/GenBank/DDBJ databases">
        <title>NJ-3-1, isolated from saline soil.</title>
        <authorList>
            <person name="Cui H.L."/>
            <person name="Shi X."/>
        </authorList>
    </citation>
    <scope>NUCLEOTIDE SEQUENCE [LARGE SCALE GENOMIC DNA]</scope>
    <source>
        <strain evidence="1 2">NJ-3-1</strain>
    </source>
</reference>
<dbReference type="GeneID" id="56036183"/>
<dbReference type="RefSeq" id="WP_179267158.1">
    <property type="nucleotide sequence ID" value="NZ_CP058579.1"/>
</dbReference>
<dbReference type="Pfam" id="PF13263">
    <property type="entry name" value="PHP_C"/>
    <property type="match status" value="1"/>
</dbReference>